<reference evidence="1 2" key="1">
    <citation type="submission" date="2017-04" db="EMBL/GenBank/DDBJ databases">
        <authorList>
            <person name="Afonso C.L."/>
            <person name="Miller P.J."/>
            <person name="Scott M.A."/>
            <person name="Spackman E."/>
            <person name="Goraichik I."/>
            <person name="Dimitrov K.M."/>
            <person name="Suarez D.L."/>
            <person name="Swayne D.E."/>
        </authorList>
    </citation>
    <scope>NUCLEOTIDE SEQUENCE [LARGE SCALE GENOMIC DNA]</scope>
    <source>
        <strain evidence="1 2">USBA 355</strain>
    </source>
</reference>
<proteinExistence type="predicted"/>
<dbReference type="Pfam" id="PF11747">
    <property type="entry name" value="RebB"/>
    <property type="match status" value="1"/>
</dbReference>
<dbReference type="STRING" id="560819.SAMN05428998_104287"/>
<dbReference type="Proteomes" id="UP000192917">
    <property type="component" value="Unassembled WGS sequence"/>
</dbReference>
<accession>A0A1Y6BGC2</accession>
<dbReference type="EMBL" id="FWZX01000004">
    <property type="protein sequence ID" value="SMF09944.1"/>
    <property type="molecule type" value="Genomic_DNA"/>
</dbReference>
<evidence type="ECO:0000313" key="1">
    <source>
        <dbReference type="EMBL" id="SMF09944.1"/>
    </source>
</evidence>
<name>A0A1Y6BGC2_9PROT</name>
<gene>
    <name evidence="1" type="ORF">SAMN05428998_104287</name>
</gene>
<dbReference type="AlphaFoldDB" id="A0A1Y6BGC2"/>
<evidence type="ECO:0000313" key="2">
    <source>
        <dbReference type="Proteomes" id="UP000192917"/>
    </source>
</evidence>
<protein>
    <submittedName>
        <fullName evidence="1">Killing trait domain-containing protein</fullName>
    </submittedName>
</protein>
<dbReference type="RefSeq" id="WP_085121979.1">
    <property type="nucleotide sequence ID" value="NZ_FWZX01000004.1"/>
</dbReference>
<dbReference type="InterPro" id="IPR021070">
    <property type="entry name" value="Killing_trait_RebB"/>
</dbReference>
<sequence length="92" mass="8997">MADNTPVNSQITDAVTQTNVKVLGEAPAQAMGMVYQTMAHSISLAMQNSMQTQGGLQQIGNAVTSTACRLILDIANGGMGGGGGGGGGTGGG</sequence>
<keyword evidence="2" id="KW-1185">Reference proteome</keyword>
<organism evidence="1 2">
    <name type="scientific">Tistlia consotensis USBA 355</name>
    <dbReference type="NCBI Taxonomy" id="560819"/>
    <lineage>
        <taxon>Bacteria</taxon>
        <taxon>Pseudomonadati</taxon>
        <taxon>Pseudomonadota</taxon>
        <taxon>Alphaproteobacteria</taxon>
        <taxon>Rhodospirillales</taxon>
        <taxon>Rhodovibrionaceae</taxon>
        <taxon>Tistlia</taxon>
    </lineage>
</organism>